<comment type="caution">
    <text evidence="2">The sequence shown here is derived from an EMBL/GenBank/DDBJ whole genome shotgun (WGS) entry which is preliminary data.</text>
</comment>
<dbReference type="PANTHER" id="PTHR40254">
    <property type="entry name" value="BLR0577 PROTEIN"/>
    <property type="match status" value="1"/>
</dbReference>
<dbReference type="InterPro" id="IPR052189">
    <property type="entry name" value="L-asp_N-monooxygenase_NS-form"/>
</dbReference>
<dbReference type="Gene3D" id="3.50.50.60">
    <property type="entry name" value="FAD/NAD(P)-binding domain"/>
    <property type="match status" value="1"/>
</dbReference>
<dbReference type="Pfam" id="PF13454">
    <property type="entry name" value="NAD_binding_9"/>
    <property type="match status" value="1"/>
</dbReference>
<organism evidence="2 3">
    <name type="scientific">Actinoplanes couchii</name>
    <dbReference type="NCBI Taxonomy" id="403638"/>
    <lineage>
        <taxon>Bacteria</taxon>
        <taxon>Bacillati</taxon>
        <taxon>Actinomycetota</taxon>
        <taxon>Actinomycetes</taxon>
        <taxon>Micromonosporales</taxon>
        <taxon>Micromonosporaceae</taxon>
        <taxon>Actinoplanes</taxon>
    </lineage>
</organism>
<name>A0ABQ3XGN5_9ACTN</name>
<accession>A0ABQ3XGN5</accession>
<sequence length="483" mass="51536">MLCRYRPKGVCDANLLYQAATERGADPVTSTVVRDSVAAARTGREPGTVAIIGGGASGALTARAIARNSAWRTVLISPESRPGRGVAYGPAEEWHLLNSRAAAMSADSTDPQQLLRWCRERGIPADAASFLPRPVYGDYLADQFASAAGPRLSHHRATALAVRPDGPRWIVTDDTGAETRAEHLILALGNPAPCVPSAVGDEARDDVAFVADPWAPGALDAVPADQPVLLLGTGLTAIDVALTLTRDPRAAPLEALSRRGMLPRAHPAVPAPAVDLEVEATQSLSPLIRRLRQAVADGAHWSAVMDTVRHQADRLWAGLDTAAQERFLRHAQRYWEVHRHRMAPPVAARITALRDSGALRVRSGRLTSVEPDPRGGLLVRVEGEQPKRYGAVITCTGPGPLPCSGGPLLKGMFDDGLLRTGPHALGVDTDDDGQARPGLWLVGPLRRGRLWESTAVPEIRSQAERLAAALPEPAEHHLRTATA</sequence>
<evidence type="ECO:0000313" key="2">
    <source>
        <dbReference type="EMBL" id="GID57674.1"/>
    </source>
</evidence>
<dbReference type="PANTHER" id="PTHR40254:SF1">
    <property type="entry name" value="BLR0577 PROTEIN"/>
    <property type="match status" value="1"/>
</dbReference>
<protein>
    <recommendedName>
        <fullName evidence="1">FAD-dependent urate hydroxylase HpyO/Asp monooxygenase CreE-like FAD/NAD(P)-binding domain-containing protein</fullName>
    </recommendedName>
</protein>
<keyword evidence="3" id="KW-1185">Reference proteome</keyword>
<dbReference type="PRINTS" id="PR00368">
    <property type="entry name" value="FADPNR"/>
</dbReference>
<dbReference type="InterPro" id="IPR036188">
    <property type="entry name" value="FAD/NAD-bd_sf"/>
</dbReference>
<dbReference type="InterPro" id="IPR038732">
    <property type="entry name" value="HpyO/CreE_NAD-binding"/>
</dbReference>
<feature type="domain" description="FAD-dependent urate hydroxylase HpyO/Asp monooxygenase CreE-like FAD/NAD(P)-binding" evidence="1">
    <location>
        <begin position="50"/>
        <end position="190"/>
    </location>
</feature>
<dbReference type="SUPFAM" id="SSF51905">
    <property type="entry name" value="FAD/NAD(P)-binding domain"/>
    <property type="match status" value="2"/>
</dbReference>
<dbReference type="EMBL" id="BOMG01000075">
    <property type="protein sequence ID" value="GID57674.1"/>
    <property type="molecule type" value="Genomic_DNA"/>
</dbReference>
<gene>
    <name evidence="2" type="ORF">Aco03nite_060780</name>
</gene>
<proteinExistence type="predicted"/>
<evidence type="ECO:0000259" key="1">
    <source>
        <dbReference type="Pfam" id="PF13454"/>
    </source>
</evidence>
<evidence type="ECO:0000313" key="3">
    <source>
        <dbReference type="Proteomes" id="UP000612282"/>
    </source>
</evidence>
<dbReference type="Proteomes" id="UP000612282">
    <property type="component" value="Unassembled WGS sequence"/>
</dbReference>
<reference evidence="2 3" key="1">
    <citation type="submission" date="2021-01" db="EMBL/GenBank/DDBJ databases">
        <title>Whole genome shotgun sequence of Actinoplanes couchii NBRC 106145.</title>
        <authorList>
            <person name="Komaki H."/>
            <person name="Tamura T."/>
        </authorList>
    </citation>
    <scope>NUCLEOTIDE SEQUENCE [LARGE SCALE GENOMIC DNA]</scope>
    <source>
        <strain evidence="2 3">NBRC 106145</strain>
    </source>
</reference>